<keyword evidence="3" id="KW-0238">DNA-binding</keyword>
<dbReference type="Pfam" id="PF00126">
    <property type="entry name" value="HTH_1"/>
    <property type="match status" value="1"/>
</dbReference>
<feature type="domain" description="HTH lysR-type" evidence="5">
    <location>
        <begin position="1"/>
        <end position="58"/>
    </location>
</feature>
<dbReference type="PANTHER" id="PTHR30126">
    <property type="entry name" value="HTH-TYPE TRANSCRIPTIONAL REGULATOR"/>
    <property type="match status" value="1"/>
</dbReference>
<evidence type="ECO:0000256" key="2">
    <source>
        <dbReference type="ARBA" id="ARBA00023015"/>
    </source>
</evidence>
<evidence type="ECO:0000256" key="4">
    <source>
        <dbReference type="ARBA" id="ARBA00023163"/>
    </source>
</evidence>
<accession>A0A3D2X779</accession>
<evidence type="ECO:0000256" key="1">
    <source>
        <dbReference type="ARBA" id="ARBA00009437"/>
    </source>
</evidence>
<dbReference type="FunFam" id="1.10.10.10:FF:000001">
    <property type="entry name" value="LysR family transcriptional regulator"/>
    <property type="match status" value="1"/>
</dbReference>
<dbReference type="PANTHER" id="PTHR30126:SF40">
    <property type="entry name" value="HTH-TYPE TRANSCRIPTIONAL REGULATOR GLTR"/>
    <property type="match status" value="1"/>
</dbReference>
<comment type="similarity">
    <text evidence="1">Belongs to the LysR transcriptional regulatory family.</text>
</comment>
<keyword evidence="2" id="KW-0805">Transcription regulation</keyword>
<evidence type="ECO:0000313" key="7">
    <source>
        <dbReference type="Proteomes" id="UP000262969"/>
    </source>
</evidence>
<dbReference type="EMBL" id="DPVV01000352">
    <property type="protein sequence ID" value="HCL02846.1"/>
    <property type="molecule type" value="Genomic_DNA"/>
</dbReference>
<dbReference type="SUPFAM" id="SSF53850">
    <property type="entry name" value="Periplasmic binding protein-like II"/>
    <property type="match status" value="1"/>
</dbReference>
<dbReference type="Proteomes" id="UP000262969">
    <property type="component" value="Unassembled WGS sequence"/>
</dbReference>
<dbReference type="Gene3D" id="1.10.10.10">
    <property type="entry name" value="Winged helix-like DNA-binding domain superfamily/Winged helix DNA-binding domain"/>
    <property type="match status" value="1"/>
</dbReference>
<protein>
    <submittedName>
        <fullName evidence="6">LysR family transcriptional regulator</fullName>
    </submittedName>
</protein>
<dbReference type="Pfam" id="PF03466">
    <property type="entry name" value="LysR_substrate"/>
    <property type="match status" value="1"/>
</dbReference>
<dbReference type="InterPro" id="IPR036390">
    <property type="entry name" value="WH_DNA-bd_sf"/>
</dbReference>
<reference evidence="6 7" key="1">
    <citation type="journal article" date="2018" name="Nat. Biotechnol.">
        <title>A standardized bacterial taxonomy based on genome phylogeny substantially revises the tree of life.</title>
        <authorList>
            <person name="Parks D.H."/>
            <person name="Chuvochina M."/>
            <person name="Waite D.W."/>
            <person name="Rinke C."/>
            <person name="Skarshewski A."/>
            <person name="Chaumeil P.A."/>
            <person name="Hugenholtz P."/>
        </authorList>
    </citation>
    <scope>NUCLEOTIDE SEQUENCE [LARGE SCALE GENOMIC DNA]</scope>
    <source>
        <strain evidence="6">UBA11728</strain>
    </source>
</reference>
<name>A0A3D2X779_9FIRM</name>
<comment type="caution">
    <text evidence="6">The sequence shown here is derived from an EMBL/GenBank/DDBJ whole genome shotgun (WGS) entry which is preliminary data.</text>
</comment>
<dbReference type="AlphaFoldDB" id="A0A3D2X779"/>
<dbReference type="SUPFAM" id="SSF46785">
    <property type="entry name" value="Winged helix' DNA-binding domain"/>
    <property type="match status" value="1"/>
</dbReference>
<dbReference type="GO" id="GO:0003700">
    <property type="term" value="F:DNA-binding transcription factor activity"/>
    <property type="evidence" value="ECO:0007669"/>
    <property type="project" value="InterPro"/>
</dbReference>
<evidence type="ECO:0000313" key="6">
    <source>
        <dbReference type="EMBL" id="HCL02846.1"/>
    </source>
</evidence>
<dbReference type="PROSITE" id="PS50931">
    <property type="entry name" value="HTH_LYSR"/>
    <property type="match status" value="1"/>
</dbReference>
<dbReference type="InterPro" id="IPR000847">
    <property type="entry name" value="LysR_HTH_N"/>
</dbReference>
<sequence length="299" mass="34384">MDLKQLQYFISVVEEGNISKAATKLNLTQPPLSTQLKCLENELSVTLFERGSRKIELTQEGKILYARAQTILELTDLSKKELLDYSSGVLGTLHIGVVSSVVDSFLYNLMPDFHKQYKEIRYDLFEGNTYEQIQKLRNNLIELAIVRTPYEAEDLSSLILKKESMMAFGHKNYFQQMDIKSLLQQPLILYRRWEKVIYDLCHSYSITPNIFCMNDDARTTVSLANEGYGIGIIPESAGLIIARSMTREEQLSREKLLTCLELKESRLDSDICLLYKRSGYISKSGNLFIQYLKEKKATL</sequence>
<evidence type="ECO:0000259" key="5">
    <source>
        <dbReference type="PROSITE" id="PS50931"/>
    </source>
</evidence>
<dbReference type="GO" id="GO:0000976">
    <property type="term" value="F:transcription cis-regulatory region binding"/>
    <property type="evidence" value="ECO:0007669"/>
    <property type="project" value="TreeGrafter"/>
</dbReference>
<dbReference type="PRINTS" id="PR00039">
    <property type="entry name" value="HTHLYSR"/>
</dbReference>
<dbReference type="Gene3D" id="3.40.190.290">
    <property type="match status" value="1"/>
</dbReference>
<proteinExistence type="inferred from homology"/>
<dbReference type="InterPro" id="IPR036388">
    <property type="entry name" value="WH-like_DNA-bd_sf"/>
</dbReference>
<dbReference type="InterPro" id="IPR005119">
    <property type="entry name" value="LysR_subst-bd"/>
</dbReference>
<keyword evidence="4" id="KW-0804">Transcription</keyword>
<gene>
    <name evidence="6" type="ORF">DHW61_10630</name>
</gene>
<organism evidence="6 7">
    <name type="scientific">Lachnoclostridium phytofermentans</name>
    <dbReference type="NCBI Taxonomy" id="66219"/>
    <lineage>
        <taxon>Bacteria</taxon>
        <taxon>Bacillati</taxon>
        <taxon>Bacillota</taxon>
        <taxon>Clostridia</taxon>
        <taxon>Lachnospirales</taxon>
        <taxon>Lachnospiraceae</taxon>
    </lineage>
</organism>
<evidence type="ECO:0000256" key="3">
    <source>
        <dbReference type="ARBA" id="ARBA00023125"/>
    </source>
</evidence>
<dbReference type="CDD" id="cd05466">
    <property type="entry name" value="PBP2_LTTR_substrate"/>
    <property type="match status" value="1"/>
</dbReference>